<evidence type="ECO:0000256" key="1">
    <source>
        <dbReference type="SAM" id="MobiDB-lite"/>
    </source>
</evidence>
<proteinExistence type="predicted"/>
<dbReference type="EMBL" id="AGNL01027252">
    <property type="protein sequence ID" value="EJK57705.1"/>
    <property type="molecule type" value="Genomic_DNA"/>
</dbReference>
<dbReference type="Proteomes" id="UP000266841">
    <property type="component" value="Unassembled WGS sequence"/>
</dbReference>
<name>K0RXN5_THAOC</name>
<keyword evidence="3" id="KW-1185">Reference proteome</keyword>
<feature type="region of interest" description="Disordered" evidence="1">
    <location>
        <begin position="11"/>
        <end position="33"/>
    </location>
</feature>
<sequence length="132" mass="14119">TLDLPSFAPRGLSLGGPPGVGGGRAGPGRGTGNARRLGVMGAKRNALVAGGVRGGKRWPFQLADPAVHCALAVSAVDPGLSADELLVEFESLNSNRILPKLRLDYDYAENLSDHFLLFDSFDCFEHRQIYVR</sequence>
<gene>
    <name evidence="2" type="ORF">THAOC_22221</name>
</gene>
<reference evidence="2 3" key="1">
    <citation type="journal article" date="2012" name="Genome Biol.">
        <title>Genome and low-iron response of an oceanic diatom adapted to chronic iron limitation.</title>
        <authorList>
            <person name="Lommer M."/>
            <person name="Specht M."/>
            <person name="Roy A.S."/>
            <person name="Kraemer L."/>
            <person name="Andreson R."/>
            <person name="Gutowska M.A."/>
            <person name="Wolf J."/>
            <person name="Bergner S.V."/>
            <person name="Schilhabel M.B."/>
            <person name="Klostermeier U.C."/>
            <person name="Beiko R.G."/>
            <person name="Rosenstiel P."/>
            <person name="Hippler M."/>
            <person name="Laroche J."/>
        </authorList>
    </citation>
    <scope>NUCLEOTIDE SEQUENCE [LARGE SCALE GENOMIC DNA]</scope>
    <source>
        <strain evidence="2 3">CCMP1005</strain>
    </source>
</reference>
<comment type="caution">
    <text evidence="2">The sequence shown here is derived from an EMBL/GenBank/DDBJ whole genome shotgun (WGS) entry which is preliminary data.</text>
</comment>
<accession>K0RXN5</accession>
<evidence type="ECO:0000313" key="2">
    <source>
        <dbReference type="EMBL" id="EJK57705.1"/>
    </source>
</evidence>
<feature type="non-terminal residue" evidence="2">
    <location>
        <position position="1"/>
    </location>
</feature>
<protein>
    <submittedName>
        <fullName evidence="2">Uncharacterized protein</fullName>
    </submittedName>
</protein>
<dbReference type="AlphaFoldDB" id="K0RXN5"/>
<evidence type="ECO:0000313" key="3">
    <source>
        <dbReference type="Proteomes" id="UP000266841"/>
    </source>
</evidence>
<feature type="compositionally biased region" description="Gly residues" evidence="1">
    <location>
        <begin position="13"/>
        <end position="31"/>
    </location>
</feature>
<organism evidence="2 3">
    <name type="scientific">Thalassiosira oceanica</name>
    <name type="common">Marine diatom</name>
    <dbReference type="NCBI Taxonomy" id="159749"/>
    <lineage>
        <taxon>Eukaryota</taxon>
        <taxon>Sar</taxon>
        <taxon>Stramenopiles</taxon>
        <taxon>Ochrophyta</taxon>
        <taxon>Bacillariophyta</taxon>
        <taxon>Coscinodiscophyceae</taxon>
        <taxon>Thalassiosirophycidae</taxon>
        <taxon>Thalassiosirales</taxon>
        <taxon>Thalassiosiraceae</taxon>
        <taxon>Thalassiosira</taxon>
    </lineage>
</organism>